<reference evidence="4 5" key="1">
    <citation type="submission" date="2023-07" db="EMBL/GenBank/DDBJ databases">
        <title>Sorghum-associated microbial communities from plants grown in Nebraska, USA.</title>
        <authorList>
            <person name="Schachtman D."/>
        </authorList>
    </citation>
    <scope>NUCLEOTIDE SEQUENCE [LARGE SCALE GENOMIC DNA]</scope>
    <source>
        <strain evidence="4 5">BE198</strain>
    </source>
</reference>
<dbReference type="SUPFAM" id="SSF53474">
    <property type="entry name" value="alpha/beta-Hydrolases"/>
    <property type="match status" value="1"/>
</dbReference>
<proteinExistence type="inferred from homology"/>
<dbReference type="EMBL" id="JAVDVY010000002">
    <property type="protein sequence ID" value="MDR7135482.1"/>
    <property type="molecule type" value="Genomic_DNA"/>
</dbReference>
<accession>A0ABU1WDQ0</accession>
<dbReference type="InterPro" id="IPR003140">
    <property type="entry name" value="PLipase/COase/thioEstase"/>
</dbReference>
<evidence type="ECO:0000259" key="3">
    <source>
        <dbReference type="Pfam" id="PF02230"/>
    </source>
</evidence>
<name>A0ABU1WDQ0_9GAMM</name>
<evidence type="ECO:0000313" key="5">
    <source>
        <dbReference type="Proteomes" id="UP001251524"/>
    </source>
</evidence>
<comment type="caution">
    <text evidence="4">The sequence shown here is derived from an EMBL/GenBank/DDBJ whole genome shotgun (WGS) entry which is preliminary data.</text>
</comment>
<evidence type="ECO:0000256" key="1">
    <source>
        <dbReference type="ARBA" id="ARBA00006499"/>
    </source>
</evidence>
<dbReference type="RefSeq" id="WP_310063181.1">
    <property type="nucleotide sequence ID" value="NZ_JAVDVY010000002.1"/>
</dbReference>
<evidence type="ECO:0000313" key="4">
    <source>
        <dbReference type="EMBL" id="MDR7135482.1"/>
    </source>
</evidence>
<dbReference type="InterPro" id="IPR029058">
    <property type="entry name" value="AB_hydrolase_fold"/>
</dbReference>
<dbReference type="Proteomes" id="UP001251524">
    <property type="component" value="Unassembled WGS sequence"/>
</dbReference>
<keyword evidence="2" id="KW-0378">Hydrolase</keyword>
<feature type="domain" description="Phospholipase/carboxylesterase/thioesterase" evidence="3">
    <location>
        <begin position="17"/>
        <end position="227"/>
    </location>
</feature>
<gene>
    <name evidence="4" type="ORF">J2X06_002691</name>
</gene>
<dbReference type="PANTHER" id="PTHR10655:SF17">
    <property type="entry name" value="LYSOPHOSPHOLIPASE-LIKE PROTEIN 1"/>
    <property type="match status" value="1"/>
</dbReference>
<sequence length="232" mass="25344">MDSQVIGNSGQALLDAVVRETGPAPAWAIVWLHGLGADGHDFEPIVPELVRRDWPAIRFVFPHAPVRPVTINNGVRMRAWYDIRDMDLANRADEAGVEESVAQVEALIARENARGIPNERIVLAGFSQGGAITLAAGLRRREPLAGLVALSTYLPAPQKAATLLQEAARSQPLFFAHGTQDPVVPFQAGQYSAALLQKLGFAVDWHSYPMAHQVCAEEIRDLGDWLSRRLST</sequence>
<comment type="similarity">
    <text evidence="1">Belongs to the AB hydrolase superfamily. AB hydrolase 2 family.</text>
</comment>
<evidence type="ECO:0000256" key="2">
    <source>
        <dbReference type="ARBA" id="ARBA00022801"/>
    </source>
</evidence>
<dbReference type="Pfam" id="PF02230">
    <property type="entry name" value="Abhydrolase_2"/>
    <property type="match status" value="1"/>
</dbReference>
<keyword evidence="5" id="KW-1185">Reference proteome</keyword>
<protein>
    <submittedName>
        <fullName evidence="4">Phospholipase/carboxylesterase</fullName>
    </submittedName>
</protein>
<dbReference type="PANTHER" id="PTHR10655">
    <property type="entry name" value="LYSOPHOSPHOLIPASE-RELATED"/>
    <property type="match status" value="1"/>
</dbReference>
<dbReference type="InterPro" id="IPR050565">
    <property type="entry name" value="LYPA1-2/EST-like"/>
</dbReference>
<dbReference type="Gene3D" id="3.40.50.1820">
    <property type="entry name" value="alpha/beta hydrolase"/>
    <property type="match status" value="1"/>
</dbReference>
<organism evidence="4 5">
    <name type="scientific">Lysobacter niastensis</name>
    <dbReference type="NCBI Taxonomy" id="380629"/>
    <lineage>
        <taxon>Bacteria</taxon>
        <taxon>Pseudomonadati</taxon>
        <taxon>Pseudomonadota</taxon>
        <taxon>Gammaproteobacteria</taxon>
        <taxon>Lysobacterales</taxon>
        <taxon>Lysobacteraceae</taxon>
        <taxon>Lysobacter</taxon>
    </lineage>
</organism>